<proteinExistence type="predicted"/>
<sequence length="215" mass="23454">MDTTALLLLFLLLAVATANPVQHCCSAECCCATCPRESCVTSAPYLQPSRCFCSDVCRRIAAPPNVLDVHVSAPLQPPQQPVQVVHNVVVNSQKEGCCESVGPCCGNCGAERLGLYTASVCGLSWSHIWASPLLIGLFIAVVVIVVLILITCCCLLFSFFSDSRAFGRRRRPDSFEVIHEEETMEYSRGGGAQCREVRFEGGSDSAQHQHKQRYL</sequence>
<keyword evidence="1" id="KW-0472">Membrane</keyword>
<keyword evidence="1" id="KW-0812">Transmembrane</keyword>
<evidence type="ECO:0000256" key="2">
    <source>
        <dbReference type="SAM" id="SignalP"/>
    </source>
</evidence>
<keyword evidence="2" id="KW-0732">Signal</keyword>
<evidence type="ECO:0008006" key="5">
    <source>
        <dbReference type="Google" id="ProtNLM"/>
    </source>
</evidence>
<evidence type="ECO:0000313" key="3">
    <source>
        <dbReference type="EMBL" id="KAK0410923.1"/>
    </source>
</evidence>
<feature type="transmembrane region" description="Helical" evidence="1">
    <location>
        <begin position="133"/>
        <end position="160"/>
    </location>
</feature>
<evidence type="ECO:0000313" key="4">
    <source>
        <dbReference type="Proteomes" id="UP001175271"/>
    </source>
</evidence>
<feature type="signal peptide" evidence="2">
    <location>
        <begin position="1"/>
        <end position="18"/>
    </location>
</feature>
<keyword evidence="1" id="KW-1133">Transmembrane helix</keyword>
<keyword evidence="4" id="KW-1185">Reference proteome</keyword>
<gene>
    <name evidence="3" type="ORF">QR680_005396</name>
</gene>
<feature type="chain" id="PRO_5041467994" description="4Fe-4S ferredoxin-type domain-containing protein" evidence="2">
    <location>
        <begin position="19"/>
        <end position="215"/>
    </location>
</feature>
<dbReference type="Proteomes" id="UP001175271">
    <property type="component" value="Unassembled WGS sequence"/>
</dbReference>
<dbReference type="EMBL" id="JAUCMV010000003">
    <property type="protein sequence ID" value="KAK0410923.1"/>
    <property type="molecule type" value="Genomic_DNA"/>
</dbReference>
<name>A0AA39HU22_9BILA</name>
<protein>
    <recommendedName>
        <fullName evidence="5">4Fe-4S ferredoxin-type domain-containing protein</fullName>
    </recommendedName>
</protein>
<comment type="caution">
    <text evidence="3">The sequence shown here is derived from an EMBL/GenBank/DDBJ whole genome shotgun (WGS) entry which is preliminary data.</text>
</comment>
<reference evidence="3" key="1">
    <citation type="submission" date="2023-06" db="EMBL/GenBank/DDBJ databases">
        <title>Genomic analysis of the entomopathogenic nematode Steinernema hermaphroditum.</title>
        <authorList>
            <person name="Schwarz E.M."/>
            <person name="Heppert J.K."/>
            <person name="Baniya A."/>
            <person name="Schwartz H.T."/>
            <person name="Tan C.-H."/>
            <person name="Antoshechkin I."/>
            <person name="Sternberg P.W."/>
            <person name="Goodrich-Blair H."/>
            <person name="Dillman A.R."/>
        </authorList>
    </citation>
    <scope>NUCLEOTIDE SEQUENCE</scope>
    <source>
        <strain evidence="3">PS9179</strain>
        <tissue evidence="3">Whole animal</tissue>
    </source>
</reference>
<evidence type="ECO:0000256" key="1">
    <source>
        <dbReference type="SAM" id="Phobius"/>
    </source>
</evidence>
<organism evidence="3 4">
    <name type="scientific">Steinernema hermaphroditum</name>
    <dbReference type="NCBI Taxonomy" id="289476"/>
    <lineage>
        <taxon>Eukaryota</taxon>
        <taxon>Metazoa</taxon>
        <taxon>Ecdysozoa</taxon>
        <taxon>Nematoda</taxon>
        <taxon>Chromadorea</taxon>
        <taxon>Rhabditida</taxon>
        <taxon>Tylenchina</taxon>
        <taxon>Panagrolaimomorpha</taxon>
        <taxon>Strongyloidoidea</taxon>
        <taxon>Steinernematidae</taxon>
        <taxon>Steinernema</taxon>
    </lineage>
</organism>
<accession>A0AA39HU22</accession>
<dbReference type="AlphaFoldDB" id="A0AA39HU22"/>